<dbReference type="AlphaFoldDB" id="A0A9X1HW15"/>
<protein>
    <recommendedName>
        <fullName evidence="5">DUF4440 domain-containing protein</fullName>
    </recommendedName>
</protein>
<dbReference type="PROSITE" id="PS51257">
    <property type="entry name" value="PROKAR_LIPOPROTEIN"/>
    <property type="match status" value="1"/>
</dbReference>
<keyword evidence="4" id="KW-1185">Reference proteome</keyword>
<accession>A0A9X1HW15</accession>
<evidence type="ECO:0000313" key="1">
    <source>
        <dbReference type="EMBL" id="MCA6075012.1"/>
    </source>
</evidence>
<sequence length="154" mass="18022">MKKLTIFISGILIAFSCSEKKVSENDIKNQVLTTYNDMYNSYGEGTDEFFRFFENDFLRVTPSGNFQRGVEEQKTNWNDYLKVKKLALESFDEPELIISQDQVITIGGYVEYFIDRATNDSSYNRGVYVATWRKQENGDWKICMDTWHSGLEKK</sequence>
<dbReference type="EMBL" id="JAIXNE010000004">
    <property type="protein sequence ID" value="MCA6077317.1"/>
    <property type="molecule type" value="Genomic_DNA"/>
</dbReference>
<organism evidence="3 4">
    <name type="scientific">Fulvivirga sedimenti</name>
    <dbReference type="NCBI Taxonomy" id="2879465"/>
    <lineage>
        <taxon>Bacteria</taxon>
        <taxon>Pseudomonadati</taxon>
        <taxon>Bacteroidota</taxon>
        <taxon>Cytophagia</taxon>
        <taxon>Cytophagales</taxon>
        <taxon>Fulvivirgaceae</taxon>
        <taxon>Fulvivirga</taxon>
    </lineage>
</organism>
<evidence type="ECO:0000313" key="3">
    <source>
        <dbReference type="EMBL" id="MCA6077317.1"/>
    </source>
</evidence>
<dbReference type="SUPFAM" id="SSF54427">
    <property type="entry name" value="NTF2-like"/>
    <property type="match status" value="1"/>
</dbReference>
<dbReference type="InterPro" id="IPR032710">
    <property type="entry name" value="NTF2-like_dom_sf"/>
</dbReference>
<name>A0A9X1HW15_9BACT</name>
<proteinExistence type="predicted"/>
<reference evidence="3" key="1">
    <citation type="submission" date="2021-09" db="EMBL/GenBank/DDBJ databases">
        <title>Fulvivirga sp. isolated from coastal sediment.</title>
        <authorList>
            <person name="Yu H."/>
        </authorList>
    </citation>
    <scope>NUCLEOTIDE SEQUENCE</scope>
    <source>
        <strain evidence="3">1062</strain>
    </source>
</reference>
<dbReference type="RefSeq" id="WP_225698118.1">
    <property type="nucleotide sequence ID" value="NZ_JAIXNE010000002.1"/>
</dbReference>
<dbReference type="EMBL" id="JAIXNE010000002">
    <property type="protein sequence ID" value="MCA6075012.1"/>
    <property type="molecule type" value="Genomic_DNA"/>
</dbReference>
<dbReference type="Gene3D" id="3.10.450.50">
    <property type="match status" value="1"/>
</dbReference>
<dbReference type="Proteomes" id="UP001139409">
    <property type="component" value="Unassembled WGS sequence"/>
</dbReference>
<comment type="caution">
    <text evidence="3">The sequence shown here is derived from an EMBL/GenBank/DDBJ whole genome shotgun (WGS) entry which is preliminary data.</text>
</comment>
<gene>
    <name evidence="1" type="ORF">LDX50_09035</name>
    <name evidence="2" type="ORF">LDX50_15005</name>
    <name evidence="3" type="ORF">LDX50_20725</name>
</gene>
<evidence type="ECO:0008006" key="5">
    <source>
        <dbReference type="Google" id="ProtNLM"/>
    </source>
</evidence>
<dbReference type="EMBL" id="JAIXNE010000003">
    <property type="protein sequence ID" value="MCA6076189.1"/>
    <property type="molecule type" value="Genomic_DNA"/>
</dbReference>
<evidence type="ECO:0000313" key="2">
    <source>
        <dbReference type="EMBL" id="MCA6076189.1"/>
    </source>
</evidence>
<evidence type="ECO:0000313" key="4">
    <source>
        <dbReference type="Proteomes" id="UP001139409"/>
    </source>
</evidence>